<dbReference type="Proteomes" id="UP000694726">
    <property type="component" value="Unplaced"/>
</dbReference>
<dbReference type="InterPro" id="IPR038584">
    <property type="entry name" value="Ribosomal_bL33_sf"/>
</dbReference>
<name>A0A8D0WBU5_PIG</name>
<sequence>MFLGAVLKKKTKKKLEMLKQMSKAGDGYEFRIQIKRLKEKTILLRYD</sequence>
<dbReference type="Ensembl" id="ENSSSCT00030043054.1">
    <property type="protein sequence ID" value="ENSSSCP00030019542.1"/>
    <property type="gene ID" value="ENSSSCG00030031020.1"/>
</dbReference>
<dbReference type="Ensembl" id="ENSSSCT00015098340.1">
    <property type="protein sequence ID" value="ENSSSCP00015040482.1"/>
    <property type="gene ID" value="ENSSSCG00015073175.1"/>
</dbReference>
<dbReference type="Ensembl" id="ENSSSCT00045004465.1">
    <property type="protein sequence ID" value="ENSSSCP00045002868.1"/>
    <property type="gene ID" value="ENSSSCG00045002829.1"/>
</dbReference>
<dbReference type="AlphaFoldDB" id="A0A8D0WBU5"/>
<keyword evidence="3" id="KW-0687">Ribonucleoprotein</keyword>
<comment type="similarity">
    <text evidence="1">Belongs to the bacterial ribosomal protein bL33 family.</text>
</comment>
<evidence type="ECO:0000256" key="2">
    <source>
        <dbReference type="ARBA" id="ARBA00022980"/>
    </source>
</evidence>
<dbReference type="Proteomes" id="UP000694728">
    <property type="component" value="Unplaced"/>
</dbReference>
<organism evidence="4 5">
    <name type="scientific">Sus scrofa</name>
    <name type="common">Pig</name>
    <dbReference type="NCBI Taxonomy" id="9823"/>
    <lineage>
        <taxon>Eukaryota</taxon>
        <taxon>Metazoa</taxon>
        <taxon>Chordata</taxon>
        <taxon>Craniata</taxon>
        <taxon>Vertebrata</taxon>
        <taxon>Euteleostomi</taxon>
        <taxon>Mammalia</taxon>
        <taxon>Eutheria</taxon>
        <taxon>Laurasiatheria</taxon>
        <taxon>Artiodactyla</taxon>
        <taxon>Suina</taxon>
        <taxon>Suidae</taxon>
        <taxon>Sus</taxon>
    </lineage>
</organism>
<keyword evidence="2" id="KW-0689">Ribosomal protein</keyword>
<reference evidence="4" key="1">
    <citation type="submission" date="2025-05" db="UniProtKB">
        <authorList>
            <consortium name="Ensembl"/>
        </authorList>
    </citation>
    <scope>IDENTIFICATION</scope>
</reference>
<protein>
    <submittedName>
        <fullName evidence="4">Uncharacterized protein</fullName>
    </submittedName>
</protein>
<evidence type="ECO:0000313" key="4">
    <source>
        <dbReference type="Ensembl" id="ENSSSCP00030019542.1"/>
    </source>
</evidence>
<evidence type="ECO:0000256" key="1">
    <source>
        <dbReference type="ARBA" id="ARBA00007596"/>
    </source>
</evidence>
<accession>A0A8D0WBU5</accession>
<proteinExistence type="inferred from homology"/>
<evidence type="ECO:0000256" key="3">
    <source>
        <dbReference type="ARBA" id="ARBA00023274"/>
    </source>
</evidence>
<dbReference type="Proteomes" id="UP000694570">
    <property type="component" value="Unplaced"/>
</dbReference>
<evidence type="ECO:0000313" key="5">
    <source>
        <dbReference type="Proteomes" id="UP000694570"/>
    </source>
</evidence>
<dbReference type="Gene3D" id="2.20.28.120">
    <property type="entry name" value="Ribosomal protein L33"/>
    <property type="match status" value="1"/>
</dbReference>